<dbReference type="AlphaFoldDB" id="A0AAQ3KQP5"/>
<keyword evidence="2" id="KW-1185">Reference proteome</keyword>
<sequence length="288" mass="33545">MSYPFTAVSSTSASPHVSNFYQQQIFVPFKTFPLYYPPQQVVMPYPFPAVHCYALLGHLLEGSTSSINHSINHATTQSTSEKYELSLSTRKENFQHVSLSSLVVHKNPNQNIQLETSTNVQDRCFRMKQTQMMAEIDFDSKDQRTNSKRKRTSNQTTNNVVHYLGKPNRICEYCLSLNWFEERIKKTFRKNRDRFFICCQQGIIKLPTIRITPQHLHKLLNPFGDVESKKFRKNIRLYNSMFSFVSRGAKIDNVINTKPGPYVFKICGQTHHRIRSLLLREGERPKFA</sequence>
<dbReference type="PANTHER" id="PTHR45786">
    <property type="entry name" value="DNA BINDING PROTEIN-LIKE"/>
    <property type="match status" value="1"/>
</dbReference>
<dbReference type="PANTHER" id="PTHR45786:SF74">
    <property type="entry name" value="ATP-DEPENDENT DNA HELICASE"/>
    <property type="match status" value="1"/>
</dbReference>
<dbReference type="EMBL" id="CP136895">
    <property type="protein sequence ID" value="WOL11318.1"/>
    <property type="molecule type" value="Genomic_DNA"/>
</dbReference>
<protein>
    <submittedName>
        <fullName evidence="1">Uncharacterized protein</fullName>
    </submittedName>
</protein>
<proteinExistence type="predicted"/>
<name>A0AAQ3KQP5_9LILI</name>
<gene>
    <name evidence="1" type="ORF">Cni_G20080</name>
</gene>
<evidence type="ECO:0000313" key="2">
    <source>
        <dbReference type="Proteomes" id="UP001327560"/>
    </source>
</evidence>
<accession>A0AAQ3KQP5</accession>
<organism evidence="1 2">
    <name type="scientific">Canna indica</name>
    <name type="common">Indian-shot</name>
    <dbReference type="NCBI Taxonomy" id="4628"/>
    <lineage>
        <taxon>Eukaryota</taxon>
        <taxon>Viridiplantae</taxon>
        <taxon>Streptophyta</taxon>
        <taxon>Embryophyta</taxon>
        <taxon>Tracheophyta</taxon>
        <taxon>Spermatophyta</taxon>
        <taxon>Magnoliopsida</taxon>
        <taxon>Liliopsida</taxon>
        <taxon>Zingiberales</taxon>
        <taxon>Cannaceae</taxon>
        <taxon>Canna</taxon>
    </lineage>
</organism>
<dbReference type="Proteomes" id="UP001327560">
    <property type="component" value="Chromosome 6"/>
</dbReference>
<evidence type="ECO:0000313" key="1">
    <source>
        <dbReference type="EMBL" id="WOL11318.1"/>
    </source>
</evidence>
<reference evidence="1 2" key="1">
    <citation type="submission" date="2023-10" db="EMBL/GenBank/DDBJ databases">
        <title>Chromosome-scale genome assembly provides insights into flower coloration mechanisms of Canna indica.</title>
        <authorList>
            <person name="Li C."/>
        </authorList>
    </citation>
    <scope>NUCLEOTIDE SEQUENCE [LARGE SCALE GENOMIC DNA]</scope>
    <source>
        <tissue evidence="1">Flower</tissue>
    </source>
</reference>